<dbReference type="CDD" id="cd06257">
    <property type="entry name" value="DnaJ"/>
    <property type="match status" value="1"/>
</dbReference>
<sequence length="242" mass="27085">MKYAKWIGGGLGWALGGPIGALIGFAIGALFESDDEPRTQRRYSARTGAGDFKMSLLVLIACVIKADGKTRTSELETVRRILMSNFGPVETEEAMDILDRLLVQDINEREVAAQIDRNMNYSSKLELLHILFMIAYADGEVSPEELDLLQRISAAFGISYIDFDAIRAPYTRKNDSAWAYKALGIDASASDEDIKRAYRKMAMKYHPDKLAGLGEDVKKAGEEKFRAVKDAYDFLKRERNIV</sequence>
<dbReference type="PROSITE" id="PS50076">
    <property type="entry name" value="DNAJ_2"/>
    <property type="match status" value="1"/>
</dbReference>
<dbReference type="Proteomes" id="UP000823757">
    <property type="component" value="Unassembled WGS sequence"/>
</dbReference>
<reference evidence="3" key="2">
    <citation type="journal article" date="2021" name="PeerJ">
        <title>Extensive microbial diversity within the chicken gut microbiome revealed by metagenomics and culture.</title>
        <authorList>
            <person name="Gilroy R."/>
            <person name="Ravi A."/>
            <person name="Getino M."/>
            <person name="Pursley I."/>
            <person name="Horton D.L."/>
            <person name="Alikhan N.F."/>
            <person name="Baker D."/>
            <person name="Gharbi K."/>
            <person name="Hall N."/>
            <person name="Watson M."/>
            <person name="Adriaenssens E.M."/>
            <person name="Foster-Nyarko E."/>
            <person name="Jarju S."/>
            <person name="Secka A."/>
            <person name="Antonio M."/>
            <person name="Oren A."/>
            <person name="Chaudhuri R.R."/>
            <person name="La Ragione R."/>
            <person name="Hildebrand F."/>
            <person name="Pallen M.J."/>
        </authorList>
    </citation>
    <scope>NUCLEOTIDE SEQUENCE</scope>
    <source>
        <strain evidence="3">B1-13419</strain>
    </source>
</reference>
<dbReference type="Pfam" id="PF05099">
    <property type="entry name" value="TerB"/>
    <property type="match status" value="1"/>
</dbReference>
<dbReference type="PRINTS" id="PR00625">
    <property type="entry name" value="JDOMAIN"/>
</dbReference>
<reference evidence="3" key="1">
    <citation type="submission" date="2020-10" db="EMBL/GenBank/DDBJ databases">
        <authorList>
            <person name="Gilroy R."/>
        </authorList>
    </citation>
    <scope>NUCLEOTIDE SEQUENCE</scope>
    <source>
        <strain evidence="3">B1-13419</strain>
    </source>
</reference>
<feature type="transmembrane region" description="Helical" evidence="1">
    <location>
        <begin position="6"/>
        <end position="31"/>
    </location>
</feature>
<dbReference type="Pfam" id="PF00226">
    <property type="entry name" value="DnaJ"/>
    <property type="match status" value="1"/>
</dbReference>
<dbReference type="EMBL" id="JADIMD010000008">
    <property type="protein sequence ID" value="MBO8473775.1"/>
    <property type="molecule type" value="Genomic_DNA"/>
</dbReference>
<evidence type="ECO:0000313" key="3">
    <source>
        <dbReference type="EMBL" id="MBO8473775.1"/>
    </source>
</evidence>
<accession>A0A9D9IKD0</accession>
<dbReference type="InterPro" id="IPR050817">
    <property type="entry name" value="DjlA_DnaK_co-chaperone"/>
</dbReference>
<keyword evidence="1" id="KW-1133">Transmembrane helix</keyword>
<name>A0A9D9IKD0_9BACT</name>
<dbReference type="Gene3D" id="1.10.287.110">
    <property type="entry name" value="DnaJ domain"/>
    <property type="match status" value="1"/>
</dbReference>
<dbReference type="SUPFAM" id="SSF158682">
    <property type="entry name" value="TerB-like"/>
    <property type="match status" value="1"/>
</dbReference>
<dbReference type="InterPro" id="IPR029024">
    <property type="entry name" value="TerB-like"/>
</dbReference>
<organism evidence="3 4">
    <name type="scientific">Candidatus Cryptobacteroides faecigallinarum</name>
    <dbReference type="NCBI Taxonomy" id="2840763"/>
    <lineage>
        <taxon>Bacteria</taxon>
        <taxon>Pseudomonadati</taxon>
        <taxon>Bacteroidota</taxon>
        <taxon>Bacteroidia</taxon>
        <taxon>Bacteroidales</taxon>
        <taxon>Candidatus Cryptobacteroides</taxon>
    </lineage>
</organism>
<dbReference type="InterPro" id="IPR007791">
    <property type="entry name" value="DjlA_N"/>
</dbReference>
<dbReference type="InterPro" id="IPR001623">
    <property type="entry name" value="DnaJ_domain"/>
</dbReference>
<keyword evidence="1" id="KW-0812">Transmembrane</keyword>
<dbReference type="InterPro" id="IPR036869">
    <property type="entry name" value="J_dom_sf"/>
</dbReference>
<comment type="caution">
    <text evidence="3">The sequence shown here is derived from an EMBL/GenBank/DDBJ whole genome shotgun (WGS) entry which is preliminary data.</text>
</comment>
<protein>
    <submittedName>
        <fullName evidence="3">TerB family tellurite resistance protein</fullName>
    </submittedName>
</protein>
<evidence type="ECO:0000259" key="2">
    <source>
        <dbReference type="PROSITE" id="PS50076"/>
    </source>
</evidence>
<dbReference type="SMART" id="SM00271">
    <property type="entry name" value="DnaJ"/>
    <property type="match status" value="1"/>
</dbReference>
<dbReference type="PANTHER" id="PTHR24074">
    <property type="entry name" value="CO-CHAPERONE PROTEIN DJLA"/>
    <property type="match status" value="1"/>
</dbReference>
<dbReference type="AlphaFoldDB" id="A0A9D9IKD0"/>
<evidence type="ECO:0000256" key="1">
    <source>
        <dbReference type="SAM" id="Phobius"/>
    </source>
</evidence>
<dbReference type="Gene3D" id="1.10.3680.10">
    <property type="entry name" value="TerB-like"/>
    <property type="match status" value="1"/>
</dbReference>
<proteinExistence type="predicted"/>
<gene>
    <name evidence="3" type="ORF">IAB91_00585</name>
</gene>
<evidence type="ECO:0000313" key="4">
    <source>
        <dbReference type="Proteomes" id="UP000823757"/>
    </source>
</evidence>
<keyword evidence="1" id="KW-0472">Membrane</keyword>
<dbReference type="SUPFAM" id="SSF46565">
    <property type="entry name" value="Chaperone J-domain"/>
    <property type="match status" value="1"/>
</dbReference>
<feature type="domain" description="J" evidence="2">
    <location>
        <begin position="178"/>
        <end position="240"/>
    </location>
</feature>